<dbReference type="InterPro" id="IPR045348">
    <property type="entry name" value="CPSF4/Yth1"/>
</dbReference>
<feature type="compositionally biased region" description="Basic and acidic residues" evidence="13">
    <location>
        <begin position="190"/>
        <end position="201"/>
    </location>
</feature>
<dbReference type="SUPFAM" id="SSF90229">
    <property type="entry name" value="CCCH zinc finger"/>
    <property type="match status" value="3"/>
</dbReference>
<evidence type="ECO:0000313" key="17">
    <source>
        <dbReference type="Proteomes" id="UP001150569"/>
    </source>
</evidence>
<keyword evidence="9 12" id="KW-0539">Nucleus</keyword>
<dbReference type="SMART" id="SM00356">
    <property type="entry name" value="ZnF_C3H1"/>
    <property type="match status" value="5"/>
</dbReference>
<feature type="region of interest" description="Disordered" evidence="13">
    <location>
        <begin position="178"/>
        <end position="201"/>
    </location>
</feature>
<accession>A0A9W8DY44</accession>
<dbReference type="EMBL" id="JANBPT010001170">
    <property type="protein sequence ID" value="KAJ1909635.1"/>
    <property type="molecule type" value="Genomic_DNA"/>
</dbReference>
<keyword evidence="4 11" id="KW-0479">Metal-binding</keyword>
<keyword evidence="6 11" id="KW-0863">Zinc-finger</keyword>
<evidence type="ECO:0000313" key="15">
    <source>
        <dbReference type="EMBL" id="KAJ1909635.1"/>
    </source>
</evidence>
<dbReference type="GO" id="GO:0005634">
    <property type="term" value="C:nucleus"/>
    <property type="evidence" value="ECO:0007669"/>
    <property type="project" value="UniProtKB-SubCell"/>
</dbReference>
<evidence type="ECO:0000256" key="1">
    <source>
        <dbReference type="ARBA" id="ARBA00004123"/>
    </source>
</evidence>
<dbReference type="PANTHER" id="PTHR23102:SF24">
    <property type="entry name" value="CLEAVAGE AND POLYADENYLATION SPECIFICITY FACTOR SUBUNIT 4"/>
    <property type="match status" value="1"/>
</dbReference>
<evidence type="ECO:0000256" key="6">
    <source>
        <dbReference type="ARBA" id="ARBA00022771"/>
    </source>
</evidence>
<dbReference type="FunFam" id="4.10.1000.10:FF:000017">
    <property type="entry name" value="Cleavage and polyadenylation specificity factor 30 kDa subunit"/>
    <property type="match status" value="1"/>
</dbReference>
<dbReference type="EMBL" id="JANBPT010000372">
    <property type="protein sequence ID" value="KAJ1922801.1"/>
    <property type="molecule type" value="Genomic_DNA"/>
</dbReference>
<feature type="zinc finger region" description="C3H1-type" evidence="11">
    <location>
        <begin position="39"/>
        <end position="66"/>
    </location>
</feature>
<dbReference type="GO" id="GO:0008270">
    <property type="term" value="F:zinc ion binding"/>
    <property type="evidence" value="ECO:0007669"/>
    <property type="project" value="UniProtKB-KW"/>
</dbReference>
<comment type="similarity">
    <text evidence="2 12">Belongs to the CPSF4/YTH1 family.</text>
</comment>
<feature type="domain" description="C3H1-type" evidence="14">
    <location>
        <begin position="94"/>
        <end position="122"/>
    </location>
</feature>
<keyword evidence="8 12" id="KW-0694">RNA-binding</keyword>
<comment type="subcellular location">
    <subcellularLocation>
        <location evidence="1 12">Nucleus</location>
    </subcellularLocation>
</comment>
<feature type="zinc finger region" description="C3H1-type" evidence="11">
    <location>
        <begin position="94"/>
        <end position="122"/>
    </location>
</feature>
<feature type="domain" description="C3H1-type" evidence="14">
    <location>
        <begin position="67"/>
        <end position="93"/>
    </location>
</feature>
<evidence type="ECO:0000256" key="2">
    <source>
        <dbReference type="ARBA" id="ARBA00008907"/>
    </source>
</evidence>
<keyword evidence="7 11" id="KW-0862">Zinc</keyword>
<evidence type="ECO:0000256" key="5">
    <source>
        <dbReference type="ARBA" id="ARBA00022737"/>
    </source>
</evidence>
<name>A0A9W8DY44_9FUNG</name>
<feature type="zinc finger region" description="C3H1-type" evidence="11">
    <location>
        <begin position="152"/>
        <end position="174"/>
    </location>
</feature>
<comment type="function">
    <text evidence="10 12">Component of the cleavage factor I (CF I) involved in pre-mRNA 3'-end processing.</text>
</comment>
<evidence type="ECO:0000256" key="12">
    <source>
        <dbReference type="RuleBase" id="RU369008"/>
    </source>
</evidence>
<dbReference type="AlphaFoldDB" id="A0A9W8DY44"/>
<evidence type="ECO:0000256" key="13">
    <source>
        <dbReference type="SAM" id="MobiDB-lite"/>
    </source>
</evidence>
<evidence type="ECO:0000256" key="11">
    <source>
        <dbReference type="PROSITE-ProRule" id="PRU00723"/>
    </source>
</evidence>
<feature type="domain" description="C3H1-type" evidence="14">
    <location>
        <begin position="152"/>
        <end position="174"/>
    </location>
</feature>
<feature type="zinc finger region" description="C3H1-type" evidence="11">
    <location>
        <begin position="67"/>
        <end position="93"/>
    </location>
</feature>
<dbReference type="Gene3D" id="4.10.1000.10">
    <property type="entry name" value="Zinc finger, CCCH-type"/>
    <property type="match status" value="2"/>
</dbReference>
<dbReference type="PROSITE" id="PS50103">
    <property type="entry name" value="ZF_C3H1"/>
    <property type="match status" value="5"/>
</dbReference>
<protein>
    <recommendedName>
        <fullName evidence="12">mRNA 3'-end-processing protein</fullName>
    </recommendedName>
</protein>
<evidence type="ECO:0000256" key="4">
    <source>
        <dbReference type="ARBA" id="ARBA00022723"/>
    </source>
</evidence>
<evidence type="ECO:0000259" key="14">
    <source>
        <dbReference type="PROSITE" id="PS50103"/>
    </source>
</evidence>
<feature type="domain" description="C3H1-type" evidence="14">
    <location>
        <begin position="39"/>
        <end position="66"/>
    </location>
</feature>
<sequence>MAAPSVVDFEPVARNYRLDFEDYTTSVLDLPLNGEGPQGTDAGICRFYAKGHCHKGNSCQYQHSKGGKSIVCKHWIRGLCKKGDQCDFLHNFNLAKMPECHFFTEYGVCYAGASCLFIHVDPNAVKAECPWYARGFCKHGPKCRRLHVRRAACQNYITGFCPLGPDCPNAHPRHDLPMPNHGTEYASRNVNDRPARSNDRY</sequence>
<feature type="zinc finger region" description="C3H1-type" evidence="11">
    <location>
        <begin position="123"/>
        <end position="150"/>
    </location>
</feature>
<dbReference type="OrthoDB" id="1914176at2759"/>
<keyword evidence="3 12" id="KW-0507">mRNA processing</keyword>
<organism evidence="16 17">
    <name type="scientific">Tieghemiomyces parasiticus</name>
    <dbReference type="NCBI Taxonomy" id="78921"/>
    <lineage>
        <taxon>Eukaryota</taxon>
        <taxon>Fungi</taxon>
        <taxon>Fungi incertae sedis</taxon>
        <taxon>Zoopagomycota</taxon>
        <taxon>Kickxellomycotina</taxon>
        <taxon>Dimargaritomycetes</taxon>
        <taxon>Dimargaritales</taxon>
        <taxon>Dimargaritaceae</taxon>
        <taxon>Tieghemiomyces</taxon>
    </lineage>
</organism>
<dbReference type="InterPro" id="IPR000571">
    <property type="entry name" value="Znf_CCCH"/>
</dbReference>
<dbReference type="PANTHER" id="PTHR23102">
    <property type="entry name" value="CLEAVAGE AND POLYADENYLATION SPECIFICITY FACTOR SUBUNIT 4-RELATED"/>
    <property type="match status" value="1"/>
</dbReference>
<dbReference type="Pfam" id="PF00642">
    <property type="entry name" value="zf-CCCH"/>
    <property type="match status" value="2"/>
</dbReference>
<reference evidence="16" key="1">
    <citation type="submission" date="2022-07" db="EMBL/GenBank/DDBJ databases">
        <title>Phylogenomic reconstructions and comparative analyses of Kickxellomycotina fungi.</title>
        <authorList>
            <person name="Reynolds N.K."/>
            <person name="Stajich J.E."/>
            <person name="Barry K."/>
            <person name="Grigoriev I.V."/>
            <person name="Crous P."/>
            <person name="Smith M.E."/>
        </authorList>
    </citation>
    <scope>NUCLEOTIDE SEQUENCE</scope>
    <source>
        <strain evidence="16">RSA 861</strain>
    </source>
</reference>
<evidence type="ECO:0000256" key="9">
    <source>
        <dbReference type="ARBA" id="ARBA00023242"/>
    </source>
</evidence>
<evidence type="ECO:0000256" key="3">
    <source>
        <dbReference type="ARBA" id="ARBA00022664"/>
    </source>
</evidence>
<evidence type="ECO:0000313" key="16">
    <source>
        <dbReference type="EMBL" id="KAJ1922801.1"/>
    </source>
</evidence>
<keyword evidence="17" id="KW-1185">Reference proteome</keyword>
<evidence type="ECO:0000256" key="7">
    <source>
        <dbReference type="ARBA" id="ARBA00022833"/>
    </source>
</evidence>
<comment type="caution">
    <text evidence="16">The sequence shown here is derived from an EMBL/GenBank/DDBJ whole genome shotgun (WGS) entry which is preliminary data.</text>
</comment>
<dbReference type="Pfam" id="PF14608">
    <property type="entry name" value="zf-CCCH_2"/>
    <property type="match status" value="3"/>
</dbReference>
<evidence type="ECO:0000256" key="10">
    <source>
        <dbReference type="ARBA" id="ARBA00024826"/>
    </source>
</evidence>
<dbReference type="Proteomes" id="UP001150569">
    <property type="component" value="Unassembled WGS sequence"/>
</dbReference>
<feature type="domain" description="C3H1-type" evidence="14">
    <location>
        <begin position="123"/>
        <end position="150"/>
    </location>
</feature>
<dbReference type="InterPro" id="IPR036855">
    <property type="entry name" value="Znf_CCCH_sf"/>
</dbReference>
<dbReference type="GO" id="GO:0003723">
    <property type="term" value="F:RNA binding"/>
    <property type="evidence" value="ECO:0007669"/>
    <property type="project" value="UniProtKB-UniRule"/>
</dbReference>
<keyword evidence="5 12" id="KW-0677">Repeat</keyword>
<proteinExistence type="inferred from homology"/>
<evidence type="ECO:0000256" key="8">
    <source>
        <dbReference type="ARBA" id="ARBA00022884"/>
    </source>
</evidence>
<gene>
    <name evidence="16" type="primary">YTH1_1</name>
    <name evidence="15" type="synonym">YTH1_2</name>
    <name evidence="16" type="ORF">IWQ60_006279</name>
    <name evidence="15" type="ORF">IWQ60_011064</name>
</gene>
<dbReference type="GO" id="GO:0031124">
    <property type="term" value="P:mRNA 3'-end processing"/>
    <property type="evidence" value="ECO:0007669"/>
    <property type="project" value="UniProtKB-UniRule"/>
</dbReference>